<dbReference type="RefSeq" id="WP_306706160.1">
    <property type="nucleotide sequence ID" value="NZ_JAUJFI010000044.1"/>
</dbReference>
<reference evidence="1 2" key="1">
    <citation type="submission" date="2023-06" db="EMBL/GenBank/DDBJ databases">
        <title>Azospirillum isscasensis sp.nov, a bacterium isolated from rhizosphere soil of rice.</title>
        <authorList>
            <person name="Wang H."/>
        </authorList>
    </citation>
    <scope>NUCLEOTIDE SEQUENCE [LARGE SCALE GENOMIC DNA]</scope>
    <source>
        <strain evidence="1 2">C340-1</strain>
    </source>
</reference>
<dbReference type="Proteomes" id="UP001227317">
    <property type="component" value="Unassembled WGS sequence"/>
</dbReference>
<keyword evidence="2" id="KW-1185">Reference proteome</keyword>
<protein>
    <submittedName>
        <fullName evidence="1">SapC family protein</fullName>
    </submittedName>
</protein>
<accession>A0ABU0WGG7</accession>
<name>A0ABU0WGG7_9PROT</name>
<comment type="caution">
    <text evidence="1">The sequence shown here is derived from an EMBL/GenBank/DDBJ whole genome shotgun (WGS) entry which is preliminary data.</text>
</comment>
<gene>
    <name evidence="1" type="ORF">QSG27_11465</name>
</gene>
<evidence type="ECO:0000313" key="1">
    <source>
        <dbReference type="EMBL" id="MDQ2103306.1"/>
    </source>
</evidence>
<dbReference type="EMBL" id="JAUJFI010000044">
    <property type="protein sequence ID" value="MDQ2103306.1"/>
    <property type="molecule type" value="Genomic_DNA"/>
</dbReference>
<sequence length="241" mass="26211">MTDPNLPLFYKSPRPLQAARDADLSLRTEPNYAFAAGTNSVPLMAVEFVAACKQYPILFSDGPVVQPVALLGLRTGENLFVDADGAWEEGAYVPAYVRRYPFIFLENEDGSQLTLCVDESADAVVPGRDNPFFVDGQPSALTSNALEFVKEVQAQNGYTTEFVAAVTGAGLLSEKRADITLNSGERLSLAGFKVIDEAAFNQLPAEELVAWRDRGWLGLVYAHLISVSSWSGLVDRLASRD</sequence>
<dbReference type="InterPro" id="IPR010836">
    <property type="entry name" value="SapC"/>
</dbReference>
<proteinExistence type="predicted"/>
<evidence type="ECO:0000313" key="2">
    <source>
        <dbReference type="Proteomes" id="UP001227317"/>
    </source>
</evidence>
<organism evidence="1 2">
    <name type="scientific">Azospirillum isscasi</name>
    <dbReference type="NCBI Taxonomy" id="3053926"/>
    <lineage>
        <taxon>Bacteria</taxon>
        <taxon>Pseudomonadati</taxon>
        <taxon>Pseudomonadota</taxon>
        <taxon>Alphaproteobacteria</taxon>
        <taxon>Rhodospirillales</taxon>
        <taxon>Azospirillaceae</taxon>
        <taxon>Azospirillum</taxon>
    </lineage>
</organism>
<dbReference type="Pfam" id="PF07277">
    <property type="entry name" value="SapC"/>
    <property type="match status" value="1"/>
</dbReference>